<dbReference type="PROSITE" id="PS51257">
    <property type="entry name" value="PROKAR_LIPOPROTEIN"/>
    <property type="match status" value="1"/>
</dbReference>
<evidence type="ECO:0008006" key="3">
    <source>
        <dbReference type="Google" id="ProtNLM"/>
    </source>
</evidence>
<protein>
    <recommendedName>
        <fullName evidence="3">Lipoprotein</fullName>
    </recommendedName>
</protein>
<dbReference type="Proteomes" id="UP001560573">
    <property type="component" value="Unassembled WGS sequence"/>
</dbReference>
<dbReference type="EMBL" id="JAULBC010000004">
    <property type="protein sequence ID" value="MEX6688402.1"/>
    <property type="molecule type" value="Genomic_DNA"/>
</dbReference>
<dbReference type="RefSeq" id="WP_369329813.1">
    <property type="nucleotide sequence ID" value="NZ_JAULBC010000004.1"/>
</dbReference>
<accession>A0ABV3ZEU9</accession>
<name>A0ABV3ZEU9_9BACT</name>
<organism evidence="1 2">
    <name type="scientific">Danxiaibacter flavus</name>
    <dbReference type="NCBI Taxonomy" id="3049108"/>
    <lineage>
        <taxon>Bacteria</taxon>
        <taxon>Pseudomonadati</taxon>
        <taxon>Bacteroidota</taxon>
        <taxon>Chitinophagia</taxon>
        <taxon>Chitinophagales</taxon>
        <taxon>Chitinophagaceae</taxon>
        <taxon>Danxiaibacter</taxon>
    </lineage>
</organism>
<evidence type="ECO:0000313" key="1">
    <source>
        <dbReference type="EMBL" id="MEX6688402.1"/>
    </source>
</evidence>
<comment type="caution">
    <text evidence="1">The sequence shown here is derived from an EMBL/GenBank/DDBJ whole genome shotgun (WGS) entry which is preliminary data.</text>
</comment>
<evidence type="ECO:0000313" key="2">
    <source>
        <dbReference type="Proteomes" id="UP001560573"/>
    </source>
</evidence>
<gene>
    <name evidence="1" type="ORF">QTN47_12890</name>
</gene>
<proteinExistence type="predicted"/>
<sequence>MKKIVAVATLLVLFSCNSKNTPEEGAKIINNDSTVFYPIRQFFTEDKKDVDSTPYFLYRIAEKDGRRDSTPISKRTFDSLASMFTAFDINDTSVKKYYEENVFNDLTTNSITLSYRSINKRLPVQSIDVLLNNESQRVKRIFVSKLSNKGDTVIIDKMGWKANESFYINRLIQLPGGKEQSEKNTVIWNKKN</sequence>
<reference evidence="1 2" key="1">
    <citation type="submission" date="2023-07" db="EMBL/GenBank/DDBJ databases">
        <authorList>
            <person name="Lian W.-H."/>
        </authorList>
    </citation>
    <scope>NUCLEOTIDE SEQUENCE [LARGE SCALE GENOMIC DNA]</scope>
    <source>
        <strain evidence="1 2">SYSU DXS3180</strain>
    </source>
</reference>
<keyword evidence="2" id="KW-1185">Reference proteome</keyword>